<protein>
    <recommendedName>
        <fullName evidence="3">UDP-N-acetyl glucosamine 2-epimerase</fullName>
    </recommendedName>
</protein>
<evidence type="ECO:0000313" key="1">
    <source>
        <dbReference type="EMBL" id="UOE32399.1"/>
    </source>
</evidence>
<name>A0ABY4B0T8_9BACT</name>
<gene>
    <name evidence="1" type="ORF">MTP16_14805</name>
</gene>
<evidence type="ECO:0008006" key="3">
    <source>
        <dbReference type="Google" id="ProtNLM"/>
    </source>
</evidence>
<sequence>MSRKKALFLIGSPNQTTQMHQIAQLLEDEFEPYFSQLYYDGWQRKFYEFLVWTGGLDKTIVTGKIKAKADKYLAEHNLKNDFEARVYGNTYDLIVCCSDVIVPWPLVRRTKTVFVQEGMTDPLNFWARLVKRFTRYPILAIGTALNGMNNCCDIYCVASQGYAGHFARVGVDADKLLVTGIPNFDNIEQVRHNDFPHRGYVLVATSDLRETFTPENRPKFIRECVRIANGRPLAFKLHPNETLPRAVDEIKANAPADTLIFTEGNTDHMIANCVELITQYSTVVYVGLALGKPVHSYFDVDDLKRKLPWQNGGTSARRIAAVCRGFSRFASSSGPAFLKQYDPESFAETEPAGSSMAVH</sequence>
<dbReference type="SUPFAM" id="SSF53756">
    <property type="entry name" value="UDP-Glycosyltransferase/glycogen phosphorylase"/>
    <property type="match status" value="1"/>
</dbReference>
<evidence type="ECO:0000313" key="2">
    <source>
        <dbReference type="Proteomes" id="UP000831390"/>
    </source>
</evidence>
<organism evidence="1 2">
    <name type="scientific">Hymenobacter monticola</name>
    <dbReference type="NCBI Taxonomy" id="1705399"/>
    <lineage>
        <taxon>Bacteria</taxon>
        <taxon>Pseudomonadati</taxon>
        <taxon>Bacteroidota</taxon>
        <taxon>Cytophagia</taxon>
        <taxon>Cytophagales</taxon>
        <taxon>Hymenobacteraceae</taxon>
        <taxon>Hymenobacter</taxon>
    </lineage>
</organism>
<accession>A0ABY4B0T8</accession>
<dbReference type="EMBL" id="CP094534">
    <property type="protein sequence ID" value="UOE32399.1"/>
    <property type="molecule type" value="Genomic_DNA"/>
</dbReference>
<dbReference type="Proteomes" id="UP000831390">
    <property type="component" value="Chromosome"/>
</dbReference>
<reference evidence="1 2" key="1">
    <citation type="submission" date="2022-03" db="EMBL/GenBank/DDBJ databases">
        <title>Hymenobactersp. isolated from the air.</title>
        <authorList>
            <person name="Won M."/>
            <person name="Kwon S.-W."/>
        </authorList>
    </citation>
    <scope>NUCLEOTIDE SEQUENCE [LARGE SCALE GENOMIC DNA]</scope>
    <source>
        <strain evidence="1 2">KACC 22596</strain>
    </source>
</reference>
<dbReference type="RefSeq" id="WP_243510917.1">
    <property type="nucleotide sequence ID" value="NZ_CP094534.1"/>
</dbReference>
<proteinExistence type="predicted"/>
<keyword evidence="2" id="KW-1185">Reference proteome</keyword>